<dbReference type="EMBL" id="CP000903">
    <property type="protein sequence ID" value="ABY45520.1"/>
    <property type="molecule type" value="Genomic_DNA"/>
</dbReference>
<feature type="transmembrane region" description="Helical" evidence="1">
    <location>
        <begin position="209"/>
        <end position="228"/>
    </location>
</feature>
<dbReference type="HOGENOM" id="CLU_102870_2_0_9"/>
<dbReference type="Proteomes" id="UP000002154">
    <property type="component" value="Chromosome"/>
</dbReference>
<keyword evidence="1" id="KW-1133">Transmembrane helix</keyword>
<evidence type="ECO:0000256" key="1">
    <source>
        <dbReference type="SAM" id="Phobius"/>
    </source>
</evidence>
<dbReference type="AlphaFoldDB" id="A9VJJ3"/>
<keyword evidence="1" id="KW-0472">Membrane</keyword>
<dbReference type="eggNOG" id="ENOG503242W">
    <property type="taxonomic scope" value="Bacteria"/>
</dbReference>
<gene>
    <name evidence="2" type="ordered locus">BcerKBAB4_4361</name>
</gene>
<accession>A9VJJ3</accession>
<dbReference type="KEGG" id="bwe:BcerKBAB4_4361"/>
<evidence type="ECO:0008006" key="4">
    <source>
        <dbReference type="Google" id="ProtNLM"/>
    </source>
</evidence>
<dbReference type="Pfam" id="PF12730">
    <property type="entry name" value="ABC2_membrane_4"/>
    <property type="match status" value="1"/>
</dbReference>
<evidence type="ECO:0000313" key="3">
    <source>
        <dbReference type="Proteomes" id="UP000002154"/>
    </source>
</evidence>
<feature type="transmembrane region" description="Helical" evidence="1">
    <location>
        <begin position="62"/>
        <end position="81"/>
    </location>
</feature>
<reference evidence="2 3" key="1">
    <citation type="journal article" date="2008" name="Chem. Biol. Interact.">
        <title>Extending the Bacillus cereus group genomics to putative food-borne pathogens of different toxicity.</title>
        <authorList>
            <person name="Lapidus A."/>
            <person name="Goltsman E."/>
            <person name="Auger S."/>
            <person name="Galleron N."/>
            <person name="Segurens B."/>
            <person name="Dossat C."/>
            <person name="Land M.L."/>
            <person name="Broussolle V."/>
            <person name="Brillard J."/>
            <person name="Guinebretiere M.H."/>
            <person name="Sanchis V."/>
            <person name="Nguen-The C."/>
            <person name="Lereclus D."/>
            <person name="Richardson P."/>
            <person name="Wincker P."/>
            <person name="Weissenbach J."/>
            <person name="Ehrlich S.D."/>
            <person name="Sorokin A."/>
        </authorList>
    </citation>
    <scope>NUCLEOTIDE SEQUENCE [LARGE SCALE GENOMIC DNA]</scope>
    <source>
        <strain evidence="2 3">KBAB4</strain>
    </source>
</reference>
<feature type="transmembrane region" description="Helical" evidence="1">
    <location>
        <begin position="107"/>
        <end position="133"/>
    </location>
</feature>
<feature type="transmembrane region" description="Helical" evidence="1">
    <location>
        <begin position="20"/>
        <end position="42"/>
    </location>
</feature>
<name>A9VJJ3_BACMK</name>
<feature type="transmembrane region" description="Helical" evidence="1">
    <location>
        <begin position="179"/>
        <end position="197"/>
    </location>
</feature>
<protein>
    <recommendedName>
        <fullName evidence="4">Bacitracin ABC transporter permease</fullName>
    </recommendedName>
</protein>
<proteinExistence type="predicted"/>
<organism evidence="2 3">
    <name type="scientific">Bacillus mycoides (strain KBAB4)</name>
    <name type="common">Bacillus weihenstephanensis</name>
    <dbReference type="NCBI Taxonomy" id="315730"/>
    <lineage>
        <taxon>Bacteria</taxon>
        <taxon>Bacillati</taxon>
        <taxon>Bacillota</taxon>
        <taxon>Bacilli</taxon>
        <taxon>Bacillales</taxon>
        <taxon>Bacillaceae</taxon>
        <taxon>Bacillus</taxon>
        <taxon>Bacillus cereus group</taxon>
    </lineage>
</organism>
<evidence type="ECO:0000313" key="2">
    <source>
        <dbReference type="EMBL" id="ABY45520.1"/>
    </source>
</evidence>
<sequence>MVYMFKLMKLEWKKHQLSSYFKSVAICIIAIFTVVNLMALGAKDEVDGLFSDFTQQMVLINTVIRITFIIFSSVILSRLIIDEYKNKTIQLLFMYPLQRKMLMRAKLTIVFCFCFVSTIIATFSISLLVYFVSPMMGLIETPATIGEIIAIVPATFINAFMISGISLIPLFFGMRKKSTPTTITSAVIIGMLISSNFGSGNGQVSMFNFIAIPIVLCLLGIFISYLSYRKINKIDVA</sequence>
<feature type="transmembrane region" description="Helical" evidence="1">
    <location>
        <begin position="148"/>
        <end position="172"/>
    </location>
</feature>
<keyword evidence="1" id="KW-0812">Transmembrane</keyword>